<evidence type="ECO:0000313" key="2">
    <source>
        <dbReference type="EMBL" id="QEP92388.1"/>
    </source>
</evidence>
<accession>A0A5C2LJC6</accession>
<dbReference type="Proteomes" id="UP000325127">
    <property type="component" value="Chromosome"/>
</dbReference>
<feature type="region of interest" description="Disordered" evidence="1">
    <location>
        <begin position="27"/>
        <end position="49"/>
    </location>
</feature>
<evidence type="ECO:0000256" key="1">
    <source>
        <dbReference type="SAM" id="MobiDB-lite"/>
    </source>
</evidence>
<organism evidence="2 3">
    <name type="scientific">Klebsiella pneumoniae</name>
    <dbReference type="NCBI Taxonomy" id="573"/>
    <lineage>
        <taxon>Bacteria</taxon>
        <taxon>Pseudomonadati</taxon>
        <taxon>Pseudomonadota</taxon>
        <taxon>Gammaproteobacteria</taxon>
        <taxon>Enterobacterales</taxon>
        <taxon>Enterobacteriaceae</taxon>
        <taxon>Klebsiella/Raoultella group</taxon>
        <taxon>Klebsiella</taxon>
        <taxon>Klebsiella pneumoniae complex</taxon>
    </lineage>
</organism>
<sequence length="72" mass="8297">MFHLPSAIFISYYGQADIRRRRLSSFRHSKVKRRSETGAASSPGTMKSNLHFDSYYVNLLAKATGYWTAHEK</sequence>
<gene>
    <name evidence="2" type="ORF">FZ928_08130</name>
</gene>
<name>A0A5C2LJC6_KLEPN</name>
<dbReference type="AlphaFoldDB" id="A0A5C2LJC6"/>
<feature type="compositionally biased region" description="Polar residues" evidence="1">
    <location>
        <begin position="38"/>
        <end position="48"/>
    </location>
</feature>
<proteinExistence type="predicted"/>
<reference evidence="2 3" key="1">
    <citation type="submission" date="2019-08" db="EMBL/GenBank/DDBJ databases">
        <title>Emergence of NDM-5-producing hypervirulent Klebsiella pneumoniae from clinical infections.</title>
        <authorList>
            <person name="Shen Z."/>
            <person name="Zhang H."/>
            <person name="Li M."/>
        </authorList>
    </citation>
    <scope>NUCLEOTIDE SEQUENCE [LARGE SCALE GENOMIC DNA]</scope>
    <source>
        <strain evidence="2 3">RJ18-01</strain>
    </source>
</reference>
<protein>
    <submittedName>
        <fullName evidence="2">Uncharacterized protein</fullName>
    </submittedName>
</protein>
<dbReference type="EMBL" id="CP043670">
    <property type="protein sequence ID" value="QEP92388.1"/>
    <property type="molecule type" value="Genomic_DNA"/>
</dbReference>
<evidence type="ECO:0000313" key="3">
    <source>
        <dbReference type="Proteomes" id="UP000325127"/>
    </source>
</evidence>